<accession>A0AAF0Y4Q0</accession>
<evidence type="ECO:0000313" key="2">
    <source>
        <dbReference type="Proteomes" id="UP000827549"/>
    </source>
</evidence>
<evidence type="ECO:0000313" key="1">
    <source>
        <dbReference type="EMBL" id="WOO80035.1"/>
    </source>
</evidence>
<keyword evidence="2" id="KW-1185">Reference proteome</keyword>
<gene>
    <name evidence="1" type="ORF">LOC62_03G003548</name>
</gene>
<protein>
    <submittedName>
        <fullName evidence="1">Uncharacterized protein</fullName>
    </submittedName>
</protein>
<dbReference type="EMBL" id="CP086716">
    <property type="protein sequence ID" value="WOO80035.1"/>
    <property type="molecule type" value="Genomic_DNA"/>
</dbReference>
<dbReference type="GeneID" id="87806790"/>
<reference evidence="1" key="1">
    <citation type="submission" date="2023-10" db="EMBL/GenBank/DDBJ databases">
        <authorList>
            <person name="Noh H."/>
        </authorList>
    </citation>
    <scope>NUCLEOTIDE SEQUENCE</scope>
    <source>
        <strain evidence="1">DUCC4014</strain>
    </source>
</reference>
<sequence>MATNNYRMATYVSPYPELTEVVAWLDAYRAGEHDPEYMCRNCVSGGANTCPHWKNITGYTEAQYYAHMISIGRGAQQAEADVHAFRTIRNWQVGQQMTRWPA</sequence>
<name>A0AAF0Y4Q0_9TREE</name>
<organism evidence="1 2">
    <name type="scientific">Vanrija pseudolonga</name>
    <dbReference type="NCBI Taxonomy" id="143232"/>
    <lineage>
        <taxon>Eukaryota</taxon>
        <taxon>Fungi</taxon>
        <taxon>Dikarya</taxon>
        <taxon>Basidiomycota</taxon>
        <taxon>Agaricomycotina</taxon>
        <taxon>Tremellomycetes</taxon>
        <taxon>Trichosporonales</taxon>
        <taxon>Trichosporonaceae</taxon>
        <taxon>Vanrija</taxon>
    </lineage>
</organism>
<dbReference type="RefSeq" id="XP_062626067.1">
    <property type="nucleotide sequence ID" value="XM_062770083.1"/>
</dbReference>
<proteinExistence type="predicted"/>
<dbReference type="AlphaFoldDB" id="A0AAF0Y4Q0"/>
<dbReference type="Proteomes" id="UP000827549">
    <property type="component" value="Chromosome 3"/>
</dbReference>